<name>W3WZI0_PESFW</name>
<evidence type="ECO:0000313" key="1">
    <source>
        <dbReference type="EMBL" id="ETS79240.1"/>
    </source>
</evidence>
<dbReference type="KEGG" id="pfy:PFICI_09093"/>
<gene>
    <name evidence="1" type="ORF">PFICI_09093</name>
</gene>
<organism evidence="1 2">
    <name type="scientific">Pestalotiopsis fici (strain W106-1 / CGMCC3.15140)</name>
    <dbReference type="NCBI Taxonomy" id="1229662"/>
    <lineage>
        <taxon>Eukaryota</taxon>
        <taxon>Fungi</taxon>
        <taxon>Dikarya</taxon>
        <taxon>Ascomycota</taxon>
        <taxon>Pezizomycotina</taxon>
        <taxon>Sordariomycetes</taxon>
        <taxon>Xylariomycetidae</taxon>
        <taxon>Amphisphaeriales</taxon>
        <taxon>Sporocadaceae</taxon>
        <taxon>Pestalotiopsis</taxon>
    </lineage>
</organism>
<dbReference type="GeneID" id="19274106"/>
<sequence>MPTTYANWDITAEKAKAVYVYTRLGKHGLGRCAEWEIMVTNTDDKPIALWVRRVRENGLETGEISLDSTNDRHCIGIAMNEILLWQWGHIFELKFGTPTDINRFISKMRDDAGKYFQITNVPELDDAYWIATSLFRTQKIFGWQGADLGQLHSLYNQVAAHHARQVGSETKSVALFTRKSMGNLRGRSRHGTYNNRWSDT</sequence>
<dbReference type="EMBL" id="KI912114">
    <property type="protein sequence ID" value="ETS79240.1"/>
    <property type="molecule type" value="Genomic_DNA"/>
</dbReference>
<proteinExistence type="predicted"/>
<dbReference type="OrthoDB" id="10541179at2759"/>
<dbReference type="HOGENOM" id="CLU_1366677_0_0_1"/>
<evidence type="ECO:0000313" key="2">
    <source>
        <dbReference type="Proteomes" id="UP000030651"/>
    </source>
</evidence>
<dbReference type="Proteomes" id="UP000030651">
    <property type="component" value="Unassembled WGS sequence"/>
</dbReference>
<dbReference type="InParanoid" id="W3WZI0"/>
<accession>W3WZI0</accession>
<dbReference type="RefSeq" id="XP_007835865.1">
    <property type="nucleotide sequence ID" value="XM_007837674.1"/>
</dbReference>
<protein>
    <submittedName>
        <fullName evidence="1">Uncharacterized protein</fullName>
    </submittedName>
</protein>
<dbReference type="AlphaFoldDB" id="W3WZI0"/>
<reference evidence="2" key="1">
    <citation type="journal article" date="2015" name="BMC Genomics">
        <title>Genomic and transcriptomic analysis of the endophytic fungus Pestalotiopsis fici reveals its lifestyle and high potential for synthesis of natural products.</title>
        <authorList>
            <person name="Wang X."/>
            <person name="Zhang X."/>
            <person name="Liu L."/>
            <person name="Xiang M."/>
            <person name="Wang W."/>
            <person name="Sun X."/>
            <person name="Che Y."/>
            <person name="Guo L."/>
            <person name="Liu G."/>
            <person name="Guo L."/>
            <person name="Wang C."/>
            <person name="Yin W.B."/>
            <person name="Stadler M."/>
            <person name="Zhang X."/>
            <person name="Liu X."/>
        </authorList>
    </citation>
    <scope>NUCLEOTIDE SEQUENCE [LARGE SCALE GENOMIC DNA]</scope>
    <source>
        <strain evidence="2">W106-1 / CGMCC3.15140</strain>
    </source>
</reference>
<keyword evidence="2" id="KW-1185">Reference proteome</keyword>